<dbReference type="EMBL" id="LAZR01001305">
    <property type="protein sequence ID" value="KKN46912.1"/>
    <property type="molecule type" value="Genomic_DNA"/>
</dbReference>
<proteinExistence type="predicted"/>
<dbReference type="SUPFAM" id="SSF46785">
    <property type="entry name" value="Winged helix' DNA-binding domain"/>
    <property type="match status" value="1"/>
</dbReference>
<feature type="domain" description="HTH arsR-type" evidence="1">
    <location>
        <begin position="16"/>
        <end position="57"/>
    </location>
</feature>
<gene>
    <name evidence="2" type="ORF">LCGC14_0668170</name>
</gene>
<name>A0A0F9RBV9_9ZZZZ</name>
<dbReference type="InterPro" id="IPR036390">
    <property type="entry name" value="WH_DNA-bd_sf"/>
</dbReference>
<dbReference type="InterPro" id="IPR001845">
    <property type="entry name" value="HTH_ArsR_DNA-bd_dom"/>
</dbReference>
<comment type="caution">
    <text evidence="2">The sequence shown here is derived from an EMBL/GenBank/DDBJ whole genome shotgun (WGS) entry which is preliminary data.</text>
</comment>
<dbReference type="CDD" id="cd00090">
    <property type="entry name" value="HTH_ARSR"/>
    <property type="match status" value="1"/>
</dbReference>
<protein>
    <recommendedName>
        <fullName evidence="1">HTH arsR-type domain-containing protein</fullName>
    </recommendedName>
</protein>
<evidence type="ECO:0000313" key="2">
    <source>
        <dbReference type="EMBL" id="KKN46912.1"/>
    </source>
</evidence>
<accession>A0A0F9RBV9</accession>
<evidence type="ECO:0000259" key="1">
    <source>
        <dbReference type="Pfam" id="PF01022"/>
    </source>
</evidence>
<dbReference type="AlphaFoldDB" id="A0A0F9RBV9"/>
<dbReference type="InterPro" id="IPR036388">
    <property type="entry name" value="WH-like_DNA-bd_sf"/>
</dbReference>
<sequence length="239" mass="28369">MKISLTKEDFSERQTHILNLLFKKEYQQKDLQEALKTTAPNLYYHLNKLGELDLVKKKTLYEVGNVKINVISLNPASRQQVRKVIGKEVNNYVLITGFGELKTGYRIPDLVYNILNKYHYPISRIISFTTQDAREKRMEFKDKENLKEIDEFFAYPYEDYRFFKSEFFQSIEIKISKEMETANIIIDLTPLSKLFSFKLLELANKYQIPCVYLGMDREGKDKLYWMSNMKIEGEIETFD</sequence>
<dbReference type="Gene3D" id="1.10.10.10">
    <property type="entry name" value="Winged helix-like DNA-binding domain superfamily/Winged helix DNA-binding domain"/>
    <property type="match status" value="1"/>
</dbReference>
<reference evidence="2" key="1">
    <citation type="journal article" date="2015" name="Nature">
        <title>Complex archaea that bridge the gap between prokaryotes and eukaryotes.</title>
        <authorList>
            <person name="Spang A."/>
            <person name="Saw J.H."/>
            <person name="Jorgensen S.L."/>
            <person name="Zaremba-Niedzwiedzka K."/>
            <person name="Martijn J."/>
            <person name="Lind A.E."/>
            <person name="van Eijk R."/>
            <person name="Schleper C."/>
            <person name="Guy L."/>
            <person name="Ettema T.J."/>
        </authorList>
    </citation>
    <scope>NUCLEOTIDE SEQUENCE</scope>
</reference>
<dbReference type="InterPro" id="IPR011991">
    <property type="entry name" value="ArsR-like_HTH"/>
</dbReference>
<organism evidence="2">
    <name type="scientific">marine sediment metagenome</name>
    <dbReference type="NCBI Taxonomy" id="412755"/>
    <lineage>
        <taxon>unclassified sequences</taxon>
        <taxon>metagenomes</taxon>
        <taxon>ecological metagenomes</taxon>
    </lineage>
</organism>
<dbReference type="Pfam" id="PF01022">
    <property type="entry name" value="HTH_5"/>
    <property type="match status" value="1"/>
</dbReference>
<dbReference type="GO" id="GO:0003700">
    <property type="term" value="F:DNA-binding transcription factor activity"/>
    <property type="evidence" value="ECO:0007669"/>
    <property type="project" value="InterPro"/>
</dbReference>